<dbReference type="InterPro" id="IPR032820">
    <property type="entry name" value="ATPase_put"/>
</dbReference>
<dbReference type="RefSeq" id="WP_263037233.1">
    <property type="nucleotide sequence ID" value="NZ_JAOTPL010000004.1"/>
</dbReference>
<sequence>MAKDKPKYKSNTQIFVEYLNFGTQLGLMLFVAVWGGKKLDEKLHLSFPLLVWLFPLIVIAGMFIKLFRDTAKKKTENE</sequence>
<evidence type="ECO:0000256" key="1">
    <source>
        <dbReference type="SAM" id="Phobius"/>
    </source>
</evidence>
<keyword evidence="3" id="KW-1185">Reference proteome</keyword>
<accession>A0AAE3LMD5</accession>
<keyword evidence="1" id="KW-0472">Membrane</keyword>
<evidence type="ECO:0000313" key="3">
    <source>
        <dbReference type="Proteomes" id="UP001209317"/>
    </source>
</evidence>
<keyword evidence="1" id="KW-1133">Transmembrane helix</keyword>
<name>A0AAE3LMD5_9BACT</name>
<gene>
    <name evidence="2" type="ORF">OD355_04360</name>
</gene>
<dbReference type="Pfam" id="PF09527">
    <property type="entry name" value="ATPase_gene1"/>
    <property type="match status" value="1"/>
</dbReference>
<proteinExistence type="predicted"/>
<organism evidence="2 3">
    <name type="scientific">Haoranjiania flava</name>
    <dbReference type="NCBI Taxonomy" id="1856322"/>
    <lineage>
        <taxon>Bacteria</taxon>
        <taxon>Pseudomonadati</taxon>
        <taxon>Bacteroidota</taxon>
        <taxon>Chitinophagia</taxon>
        <taxon>Chitinophagales</taxon>
        <taxon>Chitinophagaceae</taxon>
        <taxon>Haoranjiania</taxon>
    </lineage>
</organism>
<protein>
    <submittedName>
        <fullName evidence="2">AtpZ/AtpI family protein</fullName>
    </submittedName>
</protein>
<keyword evidence="1" id="KW-0812">Transmembrane</keyword>
<evidence type="ECO:0000313" key="2">
    <source>
        <dbReference type="EMBL" id="MCU7693746.1"/>
    </source>
</evidence>
<reference evidence="2" key="1">
    <citation type="submission" date="2022-10" db="EMBL/GenBank/DDBJ databases">
        <authorList>
            <person name="Kim H.S."/>
            <person name="Kim J.-S."/>
            <person name="Suh M.K."/>
            <person name="Eom M.K."/>
            <person name="Lee J.-S."/>
        </authorList>
    </citation>
    <scope>NUCLEOTIDE SEQUENCE</scope>
    <source>
        <strain evidence="2">LIP-5</strain>
    </source>
</reference>
<dbReference type="Proteomes" id="UP001209317">
    <property type="component" value="Unassembled WGS sequence"/>
</dbReference>
<feature type="transmembrane region" description="Helical" evidence="1">
    <location>
        <begin position="12"/>
        <end position="35"/>
    </location>
</feature>
<dbReference type="EMBL" id="JAOTPL010000004">
    <property type="protein sequence ID" value="MCU7693746.1"/>
    <property type="molecule type" value="Genomic_DNA"/>
</dbReference>
<comment type="caution">
    <text evidence="2">The sequence shown here is derived from an EMBL/GenBank/DDBJ whole genome shotgun (WGS) entry which is preliminary data.</text>
</comment>
<dbReference type="AlphaFoldDB" id="A0AAE3LMD5"/>
<feature type="transmembrane region" description="Helical" evidence="1">
    <location>
        <begin position="47"/>
        <end position="67"/>
    </location>
</feature>